<dbReference type="PANTHER" id="PTHR46481:SF10">
    <property type="entry name" value="ZINC FINGER BED DOMAIN-CONTAINING PROTEIN 39"/>
    <property type="match status" value="1"/>
</dbReference>
<evidence type="ECO:0000256" key="4">
    <source>
        <dbReference type="ARBA" id="ARBA00022833"/>
    </source>
</evidence>
<dbReference type="EMBL" id="QXFV01000614">
    <property type="protein sequence ID" value="KAE9032769.1"/>
    <property type="molecule type" value="Genomic_DNA"/>
</dbReference>
<keyword evidence="3" id="KW-0863">Zinc-finger</keyword>
<keyword evidence="4" id="KW-0862">Zinc</keyword>
<name>A0A6A3MTQ6_9STRA</name>
<comment type="caution">
    <text evidence="7">The sequence shown here is derived from an EMBL/GenBank/DDBJ whole genome shotgun (WGS) entry which is preliminary data.</text>
</comment>
<organism evidence="7 8">
    <name type="scientific">Phytophthora rubi</name>
    <dbReference type="NCBI Taxonomy" id="129364"/>
    <lineage>
        <taxon>Eukaryota</taxon>
        <taxon>Sar</taxon>
        <taxon>Stramenopiles</taxon>
        <taxon>Oomycota</taxon>
        <taxon>Peronosporomycetes</taxon>
        <taxon>Peronosporales</taxon>
        <taxon>Peronosporaceae</taxon>
        <taxon>Phytophthora</taxon>
    </lineage>
</organism>
<dbReference type="AlphaFoldDB" id="A0A6A3MTQ6"/>
<evidence type="ECO:0000313" key="7">
    <source>
        <dbReference type="EMBL" id="KAE9032769.1"/>
    </source>
</evidence>
<dbReference type="GO" id="GO:0005634">
    <property type="term" value="C:nucleus"/>
    <property type="evidence" value="ECO:0007669"/>
    <property type="project" value="UniProtKB-SubCell"/>
</dbReference>
<dbReference type="SUPFAM" id="SSF140996">
    <property type="entry name" value="Hermes dimerisation domain"/>
    <property type="match status" value="1"/>
</dbReference>
<evidence type="ECO:0000256" key="6">
    <source>
        <dbReference type="SAM" id="MobiDB-lite"/>
    </source>
</evidence>
<keyword evidence="2" id="KW-0479">Metal-binding</keyword>
<feature type="region of interest" description="Disordered" evidence="6">
    <location>
        <begin position="1"/>
        <end position="30"/>
    </location>
</feature>
<dbReference type="InterPro" id="IPR052035">
    <property type="entry name" value="ZnF_BED_domain_contain"/>
</dbReference>
<protein>
    <recommendedName>
        <fullName evidence="9">BED-type domain-containing protein</fullName>
    </recommendedName>
</protein>
<dbReference type="GO" id="GO:0008270">
    <property type="term" value="F:zinc ion binding"/>
    <property type="evidence" value="ECO:0007669"/>
    <property type="project" value="UniProtKB-KW"/>
</dbReference>
<evidence type="ECO:0000256" key="3">
    <source>
        <dbReference type="ARBA" id="ARBA00022771"/>
    </source>
</evidence>
<dbReference type="InterPro" id="IPR012337">
    <property type="entry name" value="RNaseH-like_sf"/>
</dbReference>
<evidence type="ECO:0000256" key="2">
    <source>
        <dbReference type="ARBA" id="ARBA00022723"/>
    </source>
</evidence>
<proteinExistence type="predicted"/>
<evidence type="ECO:0000256" key="5">
    <source>
        <dbReference type="ARBA" id="ARBA00023242"/>
    </source>
</evidence>
<accession>A0A6A3MTQ6</accession>
<dbReference type="SUPFAM" id="SSF53098">
    <property type="entry name" value="Ribonuclease H-like"/>
    <property type="match status" value="1"/>
</dbReference>
<comment type="subcellular location">
    <subcellularLocation>
        <location evidence="1">Nucleus</location>
    </subcellularLocation>
</comment>
<gene>
    <name evidence="7" type="ORF">PR001_g10457</name>
</gene>
<dbReference type="PANTHER" id="PTHR46481">
    <property type="entry name" value="ZINC FINGER BED DOMAIN-CONTAINING PROTEIN 4"/>
    <property type="match status" value="1"/>
</dbReference>
<reference evidence="7 8" key="1">
    <citation type="submission" date="2018-09" db="EMBL/GenBank/DDBJ databases">
        <title>Genomic investigation of the strawberry pathogen Phytophthora fragariae indicates pathogenicity is determined by transcriptional variation in three key races.</title>
        <authorList>
            <person name="Adams T.M."/>
            <person name="Armitage A.D."/>
            <person name="Sobczyk M.K."/>
            <person name="Bates H.J."/>
            <person name="Dunwell J.M."/>
            <person name="Nellist C.F."/>
            <person name="Harrison R.J."/>
        </authorList>
    </citation>
    <scope>NUCLEOTIDE SEQUENCE [LARGE SCALE GENOMIC DNA]</scope>
    <source>
        <strain evidence="7 8">SCRP249</strain>
    </source>
</reference>
<evidence type="ECO:0008006" key="9">
    <source>
        <dbReference type="Google" id="ProtNLM"/>
    </source>
</evidence>
<dbReference type="Proteomes" id="UP000429607">
    <property type="component" value="Unassembled WGS sequence"/>
</dbReference>
<evidence type="ECO:0000313" key="8">
    <source>
        <dbReference type="Proteomes" id="UP000429607"/>
    </source>
</evidence>
<feature type="region of interest" description="Disordered" evidence="6">
    <location>
        <begin position="81"/>
        <end position="111"/>
    </location>
</feature>
<evidence type="ECO:0000256" key="1">
    <source>
        <dbReference type="ARBA" id="ARBA00004123"/>
    </source>
</evidence>
<keyword evidence="5" id="KW-0539">Nucleus</keyword>
<feature type="compositionally biased region" description="Polar residues" evidence="6">
    <location>
        <begin position="102"/>
        <end position="111"/>
    </location>
</feature>
<sequence length="568" mass="64008">MIERHPPDDVLNSALHTPVESIHHNRRPHTIARESWRATGSEFRGANPADTRLTKRSRRLDVMFSSYVDADAESQIQDAEQLSLPEADISPTQRAADDGDSGNASSTTQTALPSLWQTPVYETVLEVPPPKQFLMNRVRKPQYWQFIVLVAHYQFWDIGDDKLKNEHAAYAYCTRCKRAIQFKKKNSGVERQMSKSHQAELDNYGKEDDTIRVQYERNLDAGSSELRPPLREISAEQQKEMYVLLARWIAAHFRPLLLIEDKGFIAFIKFITETICGINMHLPGRTRLRADIVILAGDLRIQVKSVISRSCTYYSITSDIWTTRNARSYIAFTVHYVNDEFEFVSWTLEVNDIPGKHDAAVIAAALELIMEEWGLSKALCCRFARDSGSNMVAAGNIMGTDYAACIAHELHLIVSGLISKKKTKYQHVPAWEAMVSAEAGVSINENEEDDELSEDDRVQMGALRGVVVDEMEEFLTKTLARLGVDGMATMREIVQSFRTLAVYFRKSPKARTCLENIQKKELGVAPEKVVPSKSIAQPGGTAVGICWYAVSNFIGRVFRAFALFSCSD</sequence>